<dbReference type="PANTHER" id="PTHR33063">
    <property type="entry name" value="OS02G0583500 PROTEIN"/>
    <property type="match status" value="1"/>
</dbReference>
<evidence type="ECO:0000256" key="1">
    <source>
        <dbReference type="SAM" id="Coils"/>
    </source>
</evidence>
<reference evidence="2 3" key="1">
    <citation type="submission" date="2024-02" db="EMBL/GenBank/DDBJ databases">
        <title>High-quality chromosome-scale genome assembly of Pensacola bahiagrass (Paspalum notatum Flugge var. saurae).</title>
        <authorList>
            <person name="Vega J.M."/>
            <person name="Podio M."/>
            <person name="Orjuela J."/>
            <person name="Siena L.A."/>
            <person name="Pessino S.C."/>
            <person name="Combes M.C."/>
            <person name="Mariac C."/>
            <person name="Albertini E."/>
            <person name="Pupilli F."/>
            <person name="Ortiz J.P.A."/>
            <person name="Leblanc O."/>
        </authorList>
    </citation>
    <scope>NUCLEOTIDE SEQUENCE [LARGE SCALE GENOMIC DNA]</scope>
    <source>
        <strain evidence="2">R1</strain>
        <tissue evidence="2">Leaf</tissue>
    </source>
</reference>
<dbReference type="PANTHER" id="PTHR33063:SF16">
    <property type="entry name" value="OS02G0241300 PROTEIN"/>
    <property type="match status" value="1"/>
</dbReference>
<gene>
    <name evidence="2" type="ORF">U9M48_000778</name>
</gene>
<organism evidence="2 3">
    <name type="scientific">Paspalum notatum var. saurae</name>
    <dbReference type="NCBI Taxonomy" id="547442"/>
    <lineage>
        <taxon>Eukaryota</taxon>
        <taxon>Viridiplantae</taxon>
        <taxon>Streptophyta</taxon>
        <taxon>Embryophyta</taxon>
        <taxon>Tracheophyta</taxon>
        <taxon>Spermatophyta</taxon>
        <taxon>Magnoliopsida</taxon>
        <taxon>Liliopsida</taxon>
        <taxon>Poales</taxon>
        <taxon>Poaceae</taxon>
        <taxon>PACMAD clade</taxon>
        <taxon>Panicoideae</taxon>
        <taxon>Andropogonodae</taxon>
        <taxon>Paspaleae</taxon>
        <taxon>Paspalinae</taxon>
        <taxon>Paspalum</taxon>
    </lineage>
</organism>
<dbReference type="Pfam" id="PF03004">
    <property type="entry name" value="Transposase_24"/>
    <property type="match status" value="1"/>
</dbReference>
<evidence type="ECO:0000313" key="2">
    <source>
        <dbReference type="EMBL" id="WVZ49413.1"/>
    </source>
</evidence>
<dbReference type="AlphaFoldDB" id="A0AAQ3SID1"/>
<protein>
    <submittedName>
        <fullName evidence="2">Uncharacterized protein</fullName>
    </submittedName>
</protein>
<dbReference type="InterPro" id="IPR004252">
    <property type="entry name" value="Probable_transposase_24"/>
</dbReference>
<keyword evidence="3" id="KW-1185">Reference proteome</keyword>
<keyword evidence="1" id="KW-0175">Coiled coil</keyword>
<name>A0AAQ3SID1_PASNO</name>
<dbReference type="Proteomes" id="UP001341281">
    <property type="component" value="Chromosome 01"/>
</dbReference>
<proteinExistence type="predicted"/>
<evidence type="ECO:0000313" key="3">
    <source>
        <dbReference type="Proteomes" id="UP001341281"/>
    </source>
</evidence>
<accession>A0AAQ3SID1</accession>
<sequence>MIQVPRGLSKGIQLDSITRGLGEKISIHIAEAAKFASEGGITIRQHVPIFTHWKFYKNKKNKEHVQNYLDKLSTQFNIDTCNPVVENACLDMLKSGQRQMRYRLKKQYFNGVPASAVRIKSPVKCMIDDQWRELVKEWSTSDHKEKCIKNKSNRGEVQLQQRTGSRCYISHAYVAAAMETIVSESGQEGQQPMSPTEVVSQVLPKSSTFLQNVGIKFGNKSRNGGASALQMQQLQAQLDAEKQESAGLKDQLDTIKLQAQESEAKLSEQTLEIDILNKKQEETNALLRQLLSFSHGQSNTP</sequence>
<feature type="coiled-coil region" evidence="1">
    <location>
        <begin position="231"/>
        <end position="279"/>
    </location>
</feature>
<dbReference type="EMBL" id="CP144745">
    <property type="protein sequence ID" value="WVZ49413.1"/>
    <property type="molecule type" value="Genomic_DNA"/>
</dbReference>